<dbReference type="AlphaFoldDB" id="A0A1M5ZA18"/>
<feature type="chain" id="PRO_5009915421" evidence="1">
    <location>
        <begin position="20"/>
        <end position="253"/>
    </location>
</feature>
<evidence type="ECO:0000313" key="2">
    <source>
        <dbReference type="EMBL" id="SHI20743.1"/>
    </source>
</evidence>
<dbReference type="OrthoDB" id="6336201at2"/>
<evidence type="ECO:0000256" key="1">
    <source>
        <dbReference type="SAM" id="SignalP"/>
    </source>
</evidence>
<dbReference type="STRING" id="299255.SAMN02745129_0031"/>
<gene>
    <name evidence="2" type="ORF">SAMN02745129_0031</name>
</gene>
<feature type="signal peptide" evidence="1">
    <location>
        <begin position="1"/>
        <end position="19"/>
    </location>
</feature>
<protein>
    <submittedName>
        <fullName evidence="2">Uncharacterized protein</fullName>
    </submittedName>
</protein>
<dbReference type="RefSeq" id="WP_067661504.1">
    <property type="nucleotide sequence ID" value="NZ_FQXG01000010.1"/>
</dbReference>
<keyword evidence="3" id="KW-1185">Reference proteome</keyword>
<evidence type="ECO:0000313" key="3">
    <source>
        <dbReference type="Proteomes" id="UP000184268"/>
    </source>
</evidence>
<accession>A0A1M5ZA18</accession>
<dbReference type="EMBL" id="FQXG01000010">
    <property type="protein sequence ID" value="SHI20743.1"/>
    <property type="molecule type" value="Genomic_DNA"/>
</dbReference>
<keyword evidence="1" id="KW-0732">Signal</keyword>
<proteinExistence type="predicted"/>
<sequence>MKPSLLMTALLALSPLAQADVPHVFEAGQAAKAAEVNTNFSHLASQHGVLSTQVVGVDEQVQSLDAFVAELQQQVTLLADTLFPQGDLLCHPSHEIGNIDAFGGVPFQLSAFTLSGAAGEQATLQLWIPLEPVASRGQRHDLMVSDVAGYSKDIDFCGYPTRLDNTFRIDYDWSDSEQVVATFYTETELTVRRDGDYRPIVSNAVRFELGEVSLPRDGGGDYRLKPSQMPSQDEIEAALLAGYQVYYHSAITE</sequence>
<reference evidence="2 3" key="1">
    <citation type="submission" date="2016-11" db="EMBL/GenBank/DDBJ databases">
        <authorList>
            <person name="Jaros S."/>
            <person name="Januszkiewicz K."/>
            <person name="Wedrychowicz H."/>
        </authorList>
    </citation>
    <scope>NUCLEOTIDE SEQUENCE [LARGE SCALE GENOMIC DNA]</scope>
    <source>
        <strain evidence="2 3">DSM 16917</strain>
    </source>
</reference>
<dbReference type="Proteomes" id="UP000184268">
    <property type="component" value="Unassembled WGS sequence"/>
</dbReference>
<organism evidence="2 3">
    <name type="scientific">Ferrimonas marina</name>
    <dbReference type="NCBI Taxonomy" id="299255"/>
    <lineage>
        <taxon>Bacteria</taxon>
        <taxon>Pseudomonadati</taxon>
        <taxon>Pseudomonadota</taxon>
        <taxon>Gammaproteobacteria</taxon>
        <taxon>Alteromonadales</taxon>
        <taxon>Ferrimonadaceae</taxon>
        <taxon>Ferrimonas</taxon>
    </lineage>
</organism>
<name>A0A1M5ZA18_9GAMM</name>